<reference evidence="7 8" key="2">
    <citation type="journal article" date="2016" name="Infect. Immun.">
        <title>Helicobacter saguini, a Novel Helicobacter Isolated from Cotton-Top Tamarins with Ulcerative Colitis, Has Proinflammatory Properties and Induces Typhlocolitis and Dysplasia in Gnotobiotic IL-10-/- Mice.</title>
        <authorList>
            <person name="Shen Z."/>
            <person name="Mannion A."/>
            <person name="Whary M.T."/>
            <person name="Muthupalani S."/>
            <person name="Sheh A."/>
            <person name="Feng Y."/>
            <person name="Gong G."/>
            <person name="Vandamme P."/>
            <person name="Holcombe H.R."/>
            <person name="Paster B.J."/>
            <person name="Fox J.G."/>
        </authorList>
    </citation>
    <scope>NUCLEOTIDE SEQUENCE [LARGE SCALE GENOMIC DNA]</scope>
    <source>
        <strain evidence="7 8">MIT 97-6194</strain>
    </source>
</reference>
<evidence type="ECO:0000256" key="4">
    <source>
        <dbReference type="ARBA" id="ARBA00022691"/>
    </source>
</evidence>
<keyword evidence="3 7" id="KW-0808">Transferase</keyword>
<dbReference type="SUPFAM" id="SSF53335">
    <property type="entry name" value="S-adenosyl-L-methionine-dependent methyltransferases"/>
    <property type="match status" value="1"/>
</dbReference>
<dbReference type="GO" id="GO:0009307">
    <property type="term" value="P:DNA restriction-modification system"/>
    <property type="evidence" value="ECO:0007669"/>
    <property type="project" value="InterPro"/>
</dbReference>
<gene>
    <name evidence="6" type="ORF">DCO61_11125</name>
    <name evidence="7" type="ORF">LS64_004745</name>
</gene>
<dbReference type="PRINTS" id="PR00505">
    <property type="entry name" value="D12N6MTFRASE"/>
</dbReference>
<reference evidence="6 9" key="4">
    <citation type="submission" date="2019-12" db="EMBL/GenBank/DDBJ databases">
        <title>Multi-Generational Helicobacter saguini Isolates.</title>
        <authorList>
            <person name="Mannion A."/>
            <person name="Shen Z."/>
            <person name="Fox J.G."/>
        </authorList>
    </citation>
    <scope>NUCLEOTIDE SEQUENCE [LARGE SCALE GENOMIC DNA]</scope>
    <source>
        <strain evidence="6">16-048</strain>
        <strain evidence="9">16-048 (F4)</strain>
    </source>
</reference>
<evidence type="ECO:0000256" key="5">
    <source>
        <dbReference type="ARBA" id="ARBA00047942"/>
    </source>
</evidence>
<comment type="catalytic activity">
    <reaction evidence="5">
        <text>a 2'-deoxyadenosine in DNA + S-adenosyl-L-methionine = an N(6)-methyl-2'-deoxyadenosine in DNA + S-adenosyl-L-homocysteine + H(+)</text>
        <dbReference type="Rhea" id="RHEA:15197"/>
        <dbReference type="Rhea" id="RHEA-COMP:12418"/>
        <dbReference type="Rhea" id="RHEA-COMP:12419"/>
        <dbReference type="ChEBI" id="CHEBI:15378"/>
        <dbReference type="ChEBI" id="CHEBI:57856"/>
        <dbReference type="ChEBI" id="CHEBI:59789"/>
        <dbReference type="ChEBI" id="CHEBI:90615"/>
        <dbReference type="ChEBI" id="CHEBI:90616"/>
        <dbReference type="EC" id="2.1.1.72"/>
    </reaction>
</comment>
<evidence type="ECO:0000313" key="9">
    <source>
        <dbReference type="Proteomes" id="UP000477070"/>
    </source>
</evidence>
<dbReference type="PROSITE" id="PS00092">
    <property type="entry name" value="N6_MTASE"/>
    <property type="match status" value="1"/>
</dbReference>
<dbReference type="REBASE" id="272456">
    <property type="entry name" value="M2.Hsa1416ORF3700P"/>
</dbReference>
<dbReference type="InterPro" id="IPR002052">
    <property type="entry name" value="DNA_methylase_N6_adenine_CS"/>
</dbReference>
<comment type="caution">
    <text evidence="7">The sequence shown here is derived from an EMBL/GenBank/DDBJ whole genome shotgun (WGS) entry which is preliminary data.</text>
</comment>
<organism evidence="7 8">
    <name type="scientific">Helicobacter saguini</name>
    <dbReference type="NCBI Taxonomy" id="1548018"/>
    <lineage>
        <taxon>Bacteria</taxon>
        <taxon>Pseudomonadati</taxon>
        <taxon>Campylobacterota</taxon>
        <taxon>Epsilonproteobacteria</taxon>
        <taxon>Campylobacterales</taxon>
        <taxon>Helicobacteraceae</taxon>
        <taxon>Helicobacter</taxon>
    </lineage>
</organism>
<dbReference type="Proteomes" id="UP000477070">
    <property type="component" value="Unassembled WGS sequence"/>
</dbReference>
<keyword evidence="4" id="KW-0949">S-adenosyl-L-methionine</keyword>
<dbReference type="GO" id="GO:0032259">
    <property type="term" value="P:methylation"/>
    <property type="evidence" value="ECO:0007669"/>
    <property type="project" value="UniProtKB-KW"/>
</dbReference>
<dbReference type="EMBL" id="QBIU01000002">
    <property type="protein sequence ID" value="MWV70527.1"/>
    <property type="molecule type" value="Genomic_DNA"/>
</dbReference>
<dbReference type="EC" id="2.1.1.72" evidence="1"/>
<proteinExistence type="predicted"/>
<dbReference type="InterPro" id="IPR012327">
    <property type="entry name" value="MeTrfase_D12"/>
</dbReference>
<reference evidence="7" key="3">
    <citation type="submission" date="2018-04" db="EMBL/GenBank/DDBJ databases">
        <authorList>
            <person name="Sheh A."/>
            <person name="Shen Z."/>
            <person name="Mannion A.J."/>
            <person name="Fox J.G."/>
        </authorList>
    </citation>
    <scope>NUCLEOTIDE SEQUENCE</scope>
    <source>
        <strain evidence="7">MIT 97-6194</strain>
    </source>
</reference>
<evidence type="ECO:0000256" key="3">
    <source>
        <dbReference type="ARBA" id="ARBA00022679"/>
    </source>
</evidence>
<protein>
    <recommendedName>
        <fullName evidence="1">site-specific DNA-methyltransferase (adenine-specific)</fullName>
        <ecNumber evidence="1">2.1.1.72</ecNumber>
    </recommendedName>
</protein>
<reference evidence="7 8" key="1">
    <citation type="journal article" date="2014" name="Genome Announc.">
        <title>Draft genome sequences of eight enterohepatic helicobacter species isolated from both laboratory and wild rodents.</title>
        <authorList>
            <person name="Sheh A."/>
            <person name="Shen Z."/>
            <person name="Fox J.G."/>
        </authorList>
    </citation>
    <scope>NUCLEOTIDE SEQUENCE [LARGE SCALE GENOMIC DNA]</scope>
    <source>
        <strain evidence="7 8">MIT 97-6194</strain>
    </source>
</reference>
<evidence type="ECO:0000313" key="8">
    <source>
        <dbReference type="Proteomes" id="UP000029714"/>
    </source>
</evidence>
<dbReference type="GO" id="GO:0003676">
    <property type="term" value="F:nucleic acid binding"/>
    <property type="evidence" value="ECO:0007669"/>
    <property type="project" value="InterPro"/>
</dbReference>
<dbReference type="InterPro" id="IPR029063">
    <property type="entry name" value="SAM-dependent_MTases_sf"/>
</dbReference>
<evidence type="ECO:0000313" key="6">
    <source>
        <dbReference type="EMBL" id="MWV70527.1"/>
    </source>
</evidence>
<sequence length="335" mass="39484">MKKGKKDCKKLSFFDVFAGSGVVSEMILQNKAFDRIYINDFLHSNFVIYKAFFWQESFDFNKLDSIKNEYNSMYFRLLESSSLDKNVESNYYELHFGNKFFSKLDSRMIGFIRDDLDMRLESKSINQKEFYILLASLLYSVDKIANTVGHYDAFRKNVALKNRFNFELIKPLKSDKKIEIFREDSNILAREILESKIDIAFLDPPYNSRQYSRFYHFLETLTLNNKPQLFGVAKKPKPQNLSKYCTKEAKNTFKDLIQNLAKISKFIIVTYNNTESANTRSNAILKENDIKEILQTFGKIRLFEVDFTPFNSGKTDKKTTFKEHKERIFVCQISH</sequence>
<dbReference type="Pfam" id="PF02086">
    <property type="entry name" value="MethyltransfD12"/>
    <property type="match status" value="1"/>
</dbReference>
<evidence type="ECO:0000313" key="7">
    <source>
        <dbReference type="EMBL" id="TLD94841.1"/>
    </source>
</evidence>
<dbReference type="Proteomes" id="UP000029714">
    <property type="component" value="Unassembled WGS sequence"/>
</dbReference>
<keyword evidence="2 7" id="KW-0489">Methyltransferase</keyword>
<dbReference type="AlphaFoldDB" id="A0A347VTX8"/>
<name>A0A347VTX8_9HELI</name>
<dbReference type="OrthoDB" id="9805629at2"/>
<evidence type="ECO:0000256" key="2">
    <source>
        <dbReference type="ARBA" id="ARBA00022603"/>
    </source>
</evidence>
<keyword evidence="8" id="KW-1185">Reference proteome</keyword>
<dbReference type="STRING" id="1548018.LS64_08485"/>
<dbReference type="GO" id="GO:0009007">
    <property type="term" value="F:site-specific DNA-methyltransferase (adenine-specific) activity"/>
    <property type="evidence" value="ECO:0007669"/>
    <property type="project" value="UniProtKB-EC"/>
</dbReference>
<dbReference type="EMBL" id="JRMP02000005">
    <property type="protein sequence ID" value="TLD94841.1"/>
    <property type="molecule type" value="Genomic_DNA"/>
</dbReference>
<evidence type="ECO:0000256" key="1">
    <source>
        <dbReference type="ARBA" id="ARBA00011900"/>
    </source>
</evidence>
<accession>A0A347VTX8</accession>